<evidence type="ECO:0000256" key="1">
    <source>
        <dbReference type="SAM" id="SignalP"/>
    </source>
</evidence>
<dbReference type="SMART" id="SM00869">
    <property type="entry name" value="Autotransporter"/>
    <property type="match status" value="1"/>
</dbReference>
<evidence type="ECO:0000259" key="2">
    <source>
        <dbReference type="PROSITE" id="PS51208"/>
    </source>
</evidence>
<evidence type="ECO:0000313" key="3">
    <source>
        <dbReference type="EMBL" id="OEO32306.1"/>
    </source>
</evidence>
<dbReference type="InterPro" id="IPR036709">
    <property type="entry name" value="Autotransporte_beta_dom_sf"/>
</dbReference>
<feature type="domain" description="Autotransporter" evidence="2">
    <location>
        <begin position="662"/>
        <end position="938"/>
    </location>
</feature>
<dbReference type="RefSeq" id="WP_176730331.1">
    <property type="nucleotide sequence ID" value="NZ_LAJE02000076.1"/>
</dbReference>
<sequence length="938" mass="93532">MFNQSVSTMMVRASRGVSALSALLLAATALSALPASAAEWVNPGTGNWLAPDNWNSGSVPNASDVSFVGNDGTSRVTGGDDAVSDIVAIGSEAGNGTVEVSGAGSSLTVGSDLFLGDYSVGTLNVSDGGVVNIGNIAHVGYNLGSSGAATVSGAGSKLSTVFLELGYAGRGTIDVSDGGTLESQNSEVGYGPYGKVVVDGAGSNWSSGQLFVGVFGDGFVDITNGGTVTSSYAQLAGRGDSKGTVLVDGIGSSWTLSSTLSIGHQGQGTLTISNGGVVSSGSTRIASFGGEAKGVVTVDGQGSRWSIDGDLDIGLVSEGTLTIANEGAVSADSVTIGDAGTLVIGAASEEAAVAAGTLTTDSIDLASATAHLVFNHTNTDYSFDADIDGVGIIELSGPGRTRLTGNSRDFTGEISLLDGELMVDGWLGGDITSKGRLSGIGVVRNVSVVGGGVIAPGQDGVGTLAMAGNFYMGPGSTYEVEIASGSSDLIQVMGIAYVEGADIAVKRGTGPLALGAGYIILSADEGFYGSFGDVVSDYAFIAPRLVLIPDVNGSDLLTLEFNRNSVAFADVATTANQASAAAALDALDANNAAHNTILSLNQAEAQAMFDVLSGEGHATLKGVLMDNAGLVSDALLQRLDAARTLDGSAAASGYAALPTLPEASDGNAIWGEFYGGLGKRGSDGNAAGADQASGGLLLGADAAVGDWQVGLAAQLGQTNVSIADRATEATTADLGAGFYAGTNWGDTRFSLAGTVTRHAISTSREVGLGLNETLTAEYGATTGQVVAELEHEVDFGAASLTPYARLGDTFEATEAFEETGNGAGAALTGEADVVNQSFATLGLRGAYQFVVGQGGLATFSGGIGWRRGFGEAPTAHLGFNGGSPFVIAATPAAADSLLLEAGFDLDLAEGLDVSASYTGDLTVDGQSHALRAGLGGTF</sequence>
<accession>A0A1E5XUR7</accession>
<dbReference type="EMBL" id="LAJE02000076">
    <property type="protein sequence ID" value="OEO32306.1"/>
    <property type="molecule type" value="Genomic_DNA"/>
</dbReference>
<gene>
    <name evidence="3" type="ORF">VW23_012230</name>
</gene>
<dbReference type="AlphaFoldDB" id="A0A1E5XUR7"/>
<protein>
    <recommendedName>
        <fullName evidence="2">Autotransporter domain-containing protein</fullName>
    </recommendedName>
</protein>
<dbReference type="PROSITE" id="PS51208">
    <property type="entry name" value="AUTOTRANSPORTER"/>
    <property type="match status" value="1"/>
</dbReference>
<dbReference type="NCBIfam" id="TIGR04393">
    <property type="entry name" value="rpt_T5SS_PEPC"/>
    <property type="match status" value="5"/>
</dbReference>
<comment type="caution">
    <text evidence="3">The sequence shown here is derived from an EMBL/GenBank/DDBJ whole genome shotgun (WGS) entry which is preliminary data.</text>
</comment>
<proteinExistence type="predicted"/>
<keyword evidence="4" id="KW-1185">Reference proteome</keyword>
<dbReference type="SUPFAM" id="SSF103515">
    <property type="entry name" value="Autotransporter"/>
    <property type="match status" value="1"/>
</dbReference>
<dbReference type="Proteomes" id="UP000095463">
    <property type="component" value="Unassembled WGS sequence"/>
</dbReference>
<dbReference type="SUPFAM" id="SSF51126">
    <property type="entry name" value="Pectin lyase-like"/>
    <property type="match status" value="1"/>
</dbReference>
<keyword evidence="1" id="KW-0732">Signal</keyword>
<dbReference type="InterPro" id="IPR030895">
    <property type="entry name" value="T5SS_PEPC_rpt"/>
</dbReference>
<reference evidence="3 4" key="1">
    <citation type="journal article" date="2015" name="Genome Announc.">
        <title>Genome Assemblies of Three Soil-Associated Devosia species: D. insulae, D. limi, and D. soli.</title>
        <authorList>
            <person name="Hassan Y.I."/>
            <person name="Lepp D."/>
            <person name="Zhou T."/>
        </authorList>
    </citation>
    <scope>NUCLEOTIDE SEQUENCE [LARGE SCALE GENOMIC DNA]</scope>
    <source>
        <strain evidence="3 4">DS-56</strain>
    </source>
</reference>
<evidence type="ECO:0000313" key="4">
    <source>
        <dbReference type="Proteomes" id="UP000095463"/>
    </source>
</evidence>
<feature type="signal peptide" evidence="1">
    <location>
        <begin position="1"/>
        <end position="37"/>
    </location>
</feature>
<dbReference type="Gene3D" id="2.40.128.130">
    <property type="entry name" value="Autotransporter beta-domain"/>
    <property type="match status" value="1"/>
</dbReference>
<name>A0A1E5XUR7_9HYPH</name>
<feature type="chain" id="PRO_5009190560" description="Autotransporter domain-containing protein" evidence="1">
    <location>
        <begin position="38"/>
        <end position="938"/>
    </location>
</feature>
<organism evidence="3 4">
    <name type="scientific">Devosia insulae DS-56</name>
    <dbReference type="NCBI Taxonomy" id="1116389"/>
    <lineage>
        <taxon>Bacteria</taxon>
        <taxon>Pseudomonadati</taxon>
        <taxon>Pseudomonadota</taxon>
        <taxon>Alphaproteobacteria</taxon>
        <taxon>Hyphomicrobiales</taxon>
        <taxon>Devosiaceae</taxon>
        <taxon>Devosia</taxon>
    </lineage>
</organism>
<dbReference type="InterPro" id="IPR011050">
    <property type="entry name" value="Pectin_lyase_fold/virulence"/>
</dbReference>
<dbReference type="Pfam" id="PF03797">
    <property type="entry name" value="Autotransporter"/>
    <property type="match status" value="1"/>
</dbReference>
<dbReference type="InterPro" id="IPR005546">
    <property type="entry name" value="Autotransporte_beta"/>
</dbReference>